<dbReference type="PANTHER" id="PTHR11735">
    <property type="entry name" value="TRNA N6-ADENOSINE THREONYLCARBAMOYLTRANSFERASE"/>
    <property type="match status" value="1"/>
</dbReference>
<evidence type="ECO:0000256" key="1">
    <source>
        <dbReference type="ARBA" id="ARBA00012156"/>
    </source>
</evidence>
<keyword evidence="11" id="KW-1185">Reference proteome</keyword>
<keyword evidence="4 7" id="KW-0479">Metal-binding</keyword>
<evidence type="ECO:0000256" key="5">
    <source>
        <dbReference type="ARBA" id="ARBA00023315"/>
    </source>
</evidence>
<dbReference type="InterPro" id="IPR022450">
    <property type="entry name" value="TsaD"/>
</dbReference>
<evidence type="ECO:0000256" key="7">
    <source>
        <dbReference type="HAMAP-Rule" id="MF_03179"/>
    </source>
</evidence>
<evidence type="ECO:0000256" key="2">
    <source>
        <dbReference type="ARBA" id="ARBA00022679"/>
    </source>
</evidence>
<dbReference type="EC" id="2.3.1.234" evidence="1"/>
<evidence type="ECO:0000256" key="8">
    <source>
        <dbReference type="SAM" id="MobiDB-lite"/>
    </source>
</evidence>
<dbReference type="PANTHER" id="PTHR11735:SF6">
    <property type="entry name" value="TRNA N6-ADENOSINE THREONYLCARBAMOYLTRANSFERASE, MITOCHONDRIAL"/>
    <property type="match status" value="1"/>
</dbReference>
<feature type="compositionally biased region" description="Low complexity" evidence="8">
    <location>
        <begin position="422"/>
        <end position="434"/>
    </location>
</feature>
<name>A0ABR1FJD4_AURAN</name>
<reference evidence="10 11" key="1">
    <citation type="submission" date="2024-03" db="EMBL/GenBank/DDBJ databases">
        <title>Aureococcus anophagefferens CCMP1851 and Kratosvirus quantuckense: Draft genome of a second virus-susceptible host strain in the model system.</title>
        <authorList>
            <person name="Chase E."/>
            <person name="Truchon A.R."/>
            <person name="Schepens W."/>
            <person name="Wilhelm S.W."/>
        </authorList>
    </citation>
    <scope>NUCLEOTIDE SEQUENCE [LARGE SCALE GENOMIC DNA]</scope>
    <source>
        <strain evidence="10 11">CCMP1851</strain>
    </source>
</reference>
<keyword evidence="2 7" id="KW-0808">Transferase</keyword>
<protein>
    <recommendedName>
        <fullName evidence="1">N(6)-L-threonylcarbamoyladenine synthase</fullName>
        <ecNumber evidence="1">2.3.1.234</ecNumber>
    </recommendedName>
</protein>
<comment type="subunit">
    <text evidence="7">Homodimer.</text>
</comment>
<comment type="catalytic activity">
    <reaction evidence="6 7">
        <text>L-threonylcarbamoyladenylate + adenosine(37) in tRNA = N(6)-L-threonylcarbamoyladenosine(37) in tRNA + AMP + H(+)</text>
        <dbReference type="Rhea" id="RHEA:37059"/>
        <dbReference type="Rhea" id="RHEA-COMP:10162"/>
        <dbReference type="Rhea" id="RHEA-COMP:10163"/>
        <dbReference type="ChEBI" id="CHEBI:15378"/>
        <dbReference type="ChEBI" id="CHEBI:73682"/>
        <dbReference type="ChEBI" id="CHEBI:74411"/>
        <dbReference type="ChEBI" id="CHEBI:74418"/>
        <dbReference type="ChEBI" id="CHEBI:456215"/>
        <dbReference type="EC" id="2.3.1.234"/>
    </reaction>
</comment>
<dbReference type="Gene3D" id="3.30.420.40">
    <property type="match status" value="2"/>
</dbReference>
<feature type="region of interest" description="Disordered" evidence="8">
    <location>
        <begin position="403"/>
        <end position="434"/>
    </location>
</feature>
<comment type="function">
    <text evidence="7">Required for the formation of a threonylcarbamoyl group on adenosine at position 37 (t(6)A37) in mitochondrial tRNAs that read codons beginning with adenine. Probably involved in the transfer of the threonylcarbamoyl moiety of threonylcarbamoyl-AMP (TC-AMP) to the N6 group of A37. Involved in mitochondrial genome maintenance.</text>
</comment>
<evidence type="ECO:0000256" key="3">
    <source>
        <dbReference type="ARBA" id="ARBA00022694"/>
    </source>
</evidence>
<comment type="similarity">
    <text evidence="7">Belongs to the KAE1 / TsaD family.</text>
</comment>
<keyword evidence="7" id="KW-0496">Mitochondrion</keyword>
<comment type="cofactor">
    <cofactor evidence="7">
        <name>a divalent metal cation</name>
        <dbReference type="ChEBI" id="CHEBI:60240"/>
    </cofactor>
    <text evidence="7">Binds 1 divalent metal cation per subunit.</text>
</comment>
<dbReference type="NCBIfam" id="TIGR03723">
    <property type="entry name" value="T6A_TsaD_YgjD"/>
    <property type="match status" value="1"/>
</dbReference>
<sequence length="434" mass="44859">MASRTERPTFKRGRAKAVYDGIGLAAPSISGASAASGLPNLERPYCVLGIETSCDDTAAAVVRSDGAILGEAVVSQHEIHAQFGGIVPGLARDAHAEAIDEVVALAVERAGLDGVGAVDAVAATVGPGLEICLRVGARKAVDVAEAHAKPFVAMHHLEAHCLISRLPDPASARPEFPFLALLVSGGHCQLLWIRGVGDIAVLGGTLDDALGEAYDKAARMLGLAAPTGGGPAVERVARAGDAASIALPVPMRQRKDCDFSYAGLKNALRVQINERREALGLGEDAPLPDGDAADFAASFQRVAIAHVEDRLKTAFKAVAGDLPDGGAPTLALVGGVAANAELRSRVGALCEARGWALAVPAPRLCTDNGAMVAWAAIEKLNLGVSDALDDEVLARWPFREWVPPADRDAEDGPAIFDEAPRDAAAAPPRAEVAR</sequence>
<comment type="subcellular location">
    <subcellularLocation>
        <location evidence="7">Mitochondrion</location>
    </subcellularLocation>
</comment>
<evidence type="ECO:0000259" key="9">
    <source>
        <dbReference type="Pfam" id="PF00814"/>
    </source>
</evidence>
<dbReference type="Proteomes" id="UP001363151">
    <property type="component" value="Unassembled WGS sequence"/>
</dbReference>
<evidence type="ECO:0000256" key="6">
    <source>
        <dbReference type="ARBA" id="ARBA00048117"/>
    </source>
</evidence>
<dbReference type="SUPFAM" id="SSF53067">
    <property type="entry name" value="Actin-like ATPase domain"/>
    <property type="match status" value="1"/>
</dbReference>
<evidence type="ECO:0000256" key="4">
    <source>
        <dbReference type="ARBA" id="ARBA00022723"/>
    </source>
</evidence>
<dbReference type="Pfam" id="PF00814">
    <property type="entry name" value="TsaD"/>
    <property type="match status" value="1"/>
</dbReference>
<gene>
    <name evidence="10" type="primary">OSGEPL1</name>
    <name evidence="10" type="ORF">SO694_00083152</name>
</gene>
<evidence type="ECO:0000313" key="11">
    <source>
        <dbReference type="Proteomes" id="UP001363151"/>
    </source>
</evidence>
<accession>A0ABR1FJD4</accession>
<dbReference type="HAMAP" id="MF_01445">
    <property type="entry name" value="TsaD"/>
    <property type="match status" value="1"/>
</dbReference>
<dbReference type="EMBL" id="JBBJCI010000372">
    <property type="protein sequence ID" value="KAK7231958.1"/>
    <property type="molecule type" value="Genomic_DNA"/>
</dbReference>
<feature type="domain" description="Gcp-like" evidence="9">
    <location>
        <begin position="68"/>
        <end position="374"/>
    </location>
</feature>
<dbReference type="NCBIfam" id="TIGR00329">
    <property type="entry name" value="gcp_kae1"/>
    <property type="match status" value="1"/>
</dbReference>
<organism evidence="10 11">
    <name type="scientific">Aureococcus anophagefferens</name>
    <name type="common">Harmful bloom alga</name>
    <dbReference type="NCBI Taxonomy" id="44056"/>
    <lineage>
        <taxon>Eukaryota</taxon>
        <taxon>Sar</taxon>
        <taxon>Stramenopiles</taxon>
        <taxon>Ochrophyta</taxon>
        <taxon>Pelagophyceae</taxon>
        <taxon>Pelagomonadales</taxon>
        <taxon>Pelagomonadaceae</taxon>
        <taxon>Aureococcus</taxon>
    </lineage>
</organism>
<dbReference type="CDD" id="cd24134">
    <property type="entry name" value="ASKHA_NBD_OSGEPL1_QRI7_euk"/>
    <property type="match status" value="1"/>
</dbReference>
<proteinExistence type="inferred from homology"/>
<evidence type="ECO:0000313" key="10">
    <source>
        <dbReference type="EMBL" id="KAK7231958.1"/>
    </source>
</evidence>
<dbReference type="PRINTS" id="PR00789">
    <property type="entry name" value="OSIALOPTASE"/>
</dbReference>
<keyword evidence="3 7" id="KW-0819">tRNA processing</keyword>
<dbReference type="InterPro" id="IPR043129">
    <property type="entry name" value="ATPase_NBD"/>
</dbReference>
<keyword evidence="5 7" id="KW-0012">Acyltransferase</keyword>
<comment type="caution">
    <text evidence="10">The sequence shown here is derived from an EMBL/GenBank/DDBJ whole genome shotgun (WGS) entry which is preliminary data.</text>
</comment>
<dbReference type="InterPro" id="IPR017861">
    <property type="entry name" value="KAE1/TsaD"/>
</dbReference>
<dbReference type="InterPro" id="IPR000905">
    <property type="entry name" value="Gcp-like_dom"/>
</dbReference>